<keyword evidence="10" id="KW-1185">Reference proteome</keyword>
<evidence type="ECO:0000256" key="4">
    <source>
        <dbReference type="ARBA" id="ARBA00022729"/>
    </source>
</evidence>
<evidence type="ECO:0000256" key="1">
    <source>
        <dbReference type="ARBA" id="ARBA00001913"/>
    </source>
</evidence>
<comment type="similarity">
    <text evidence="2">Belongs to the sulfatase family.</text>
</comment>
<evidence type="ECO:0000256" key="2">
    <source>
        <dbReference type="ARBA" id="ARBA00008779"/>
    </source>
</evidence>
<keyword evidence="5 9" id="KW-0378">Hydrolase</keyword>
<dbReference type="InterPro" id="IPR000917">
    <property type="entry name" value="Sulfatase_N"/>
</dbReference>
<keyword evidence="3" id="KW-0479">Metal-binding</keyword>
<dbReference type="PANTHER" id="PTHR45953">
    <property type="entry name" value="IDURONATE 2-SULFATASE"/>
    <property type="match status" value="1"/>
</dbReference>
<dbReference type="InterPro" id="IPR017850">
    <property type="entry name" value="Alkaline_phosphatase_core_sf"/>
</dbReference>
<dbReference type="GO" id="GO:0047753">
    <property type="term" value="F:choline-sulfatase activity"/>
    <property type="evidence" value="ECO:0007669"/>
    <property type="project" value="UniProtKB-EC"/>
</dbReference>
<dbReference type="EMBL" id="SJPS01000010">
    <property type="protein sequence ID" value="TWU21358.1"/>
    <property type="molecule type" value="Genomic_DNA"/>
</dbReference>
<dbReference type="Pfam" id="PF00884">
    <property type="entry name" value="Sulfatase"/>
    <property type="match status" value="1"/>
</dbReference>
<comment type="cofactor">
    <cofactor evidence="1">
        <name>Ca(2+)</name>
        <dbReference type="ChEBI" id="CHEBI:29108"/>
    </cofactor>
</comment>
<dbReference type="EC" id="3.1.6.6" evidence="9"/>
<keyword evidence="4 7" id="KW-0732">Signal</keyword>
<evidence type="ECO:0000256" key="6">
    <source>
        <dbReference type="ARBA" id="ARBA00022837"/>
    </source>
</evidence>
<dbReference type="SUPFAM" id="SSF53649">
    <property type="entry name" value="Alkaline phosphatase-like"/>
    <property type="match status" value="1"/>
</dbReference>
<name>A0A5C6CAV6_9BACT</name>
<evidence type="ECO:0000256" key="3">
    <source>
        <dbReference type="ARBA" id="ARBA00022723"/>
    </source>
</evidence>
<organism evidence="9 10">
    <name type="scientific">Bythopirellula polymerisocia</name>
    <dbReference type="NCBI Taxonomy" id="2528003"/>
    <lineage>
        <taxon>Bacteria</taxon>
        <taxon>Pseudomonadati</taxon>
        <taxon>Planctomycetota</taxon>
        <taxon>Planctomycetia</taxon>
        <taxon>Pirellulales</taxon>
        <taxon>Lacipirellulaceae</taxon>
        <taxon>Bythopirellula</taxon>
    </lineage>
</organism>
<evidence type="ECO:0000256" key="5">
    <source>
        <dbReference type="ARBA" id="ARBA00022801"/>
    </source>
</evidence>
<dbReference type="Proteomes" id="UP000318437">
    <property type="component" value="Unassembled WGS sequence"/>
</dbReference>
<sequence precursor="true">MYRLALAVLCLNLSQIAAAPAQSLVPPTEPPQHTTIERPNVLLIIVDDLNDWIGEMGGHRQAITPNLDRLLSESVCFSNAHCNAPVCAASRNSMLSGLRPSTTGWYDNTKTIRDTYRQVLGKVPPLPVHFRNNGYFTLAGGKIYHNGVADFARDELWNETKPVYNLPQEFREFGHGYGGDYFYPFPRDGGQIYQHYGKRVRGQSLCWGALDSIDIPRGVMPDEELAGWASEQLQRTFDQPFFFAVGFRRPHVPFTAPNKYFELYREAFLELPEVPNDEMQDIPVYGKAMALGMLPGGDDQNVVDIGPDFRRELVLAYLACVSFVDDQVGKVLSALENSPHADNTLVVFCSDHGQSLGEKRHWRKQCLWEEATRIPLAIRLPDTTSNGRTCPRTVSLIDLYSTLVELCKLPQVKGVEGVSLVPLINNPELPWNQPAVMTWHYKNHSVRSQRWRYTLYRDGGEELYDHSNDSAEHYNLAGDQQYEEIIEEHRRWLPKTEVLPAGMVSWKGDSLEQTIQEWSETGGPPEWLR</sequence>
<accession>A0A5C6CAV6</accession>
<feature type="signal peptide" evidence="7">
    <location>
        <begin position="1"/>
        <end position="19"/>
    </location>
</feature>
<evidence type="ECO:0000313" key="9">
    <source>
        <dbReference type="EMBL" id="TWU21358.1"/>
    </source>
</evidence>
<dbReference type="InterPro" id="IPR035874">
    <property type="entry name" value="IDS"/>
</dbReference>
<feature type="domain" description="Sulfatase N-terminal" evidence="8">
    <location>
        <begin position="39"/>
        <end position="406"/>
    </location>
</feature>
<proteinExistence type="inferred from homology"/>
<reference evidence="9 10" key="1">
    <citation type="submission" date="2019-02" db="EMBL/GenBank/DDBJ databases">
        <title>Deep-cultivation of Planctomycetes and their phenomic and genomic characterization uncovers novel biology.</title>
        <authorList>
            <person name="Wiegand S."/>
            <person name="Jogler M."/>
            <person name="Boedeker C."/>
            <person name="Pinto D."/>
            <person name="Vollmers J."/>
            <person name="Rivas-Marin E."/>
            <person name="Kohn T."/>
            <person name="Peeters S.H."/>
            <person name="Heuer A."/>
            <person name="Rast P."/>
            <person name="Oberbeckmann S."/>
            <person name="Bunk B."/>
            <person name="Jeske O."/>
            <person name="Meyerdierks A."/>
            <person name="Storesund J.E."/>
            <person name="Kallscheuer N."/>
            <person name="Luecker S."/>
            <person name="Lage O.M."/>
            <person name="Pohl T."/>
            <person name="Merkel B.J."/>
            <person name="Hornburger P."/>
            <person name="Mueller R.-W."/>
            <person name="Bruemmer F."/>
            <person name="Labrenz M."/>
            <person name="Spormann A.M."/>
            <person name="Op Den Camp H."/>
            <person name="Overmann J."/>
            <person name="Amann R."/>
            <person name="Jetten M.S.M."/>
            <person name="Mascher T."/>
            <person name="Medema M.H."/>
            <person name="Devos D.P."/>
            <person name="Kaster A.-K."/>
            <person name="Ovreas L."/>
            <person name="Rohde M."/>
            <person name="Galperin M.Y."/>
            <person name="Jogler C."/>
        </authorList>
    </citation>
    <scope>NUCLEOTIDE SEQUENCE [LARGE SCALE GENOMIC DNA]</scope>
    <source>
        <strain evidence="9 10">Pla144</strain>
    </source>
</reference>
<dbReference type="Gene3D" id="3.40.720.10">
    <property type="entry name" value="Alkaline Phosphatase, subunit A"/>
    <property type="match status" value="1"/>
</dbReference>
<dbReference type="GO" id="GO:0005737">
    <property type="term" value="C:cytoplasm"/>
    <property type="evidence" value="ECO:0007669"/>
    <property type="project" value="TreeGrafter"/>
</dbReference>
<dbReference type="GO" id="GO:0004423">
    <property type="term" value="F:iduronate-2-sulfatase activity"/>
    <property type="evidence" value="ECO:0007669"/>
    <property type="project" value="InterPro"/>
</dbReference>
<protein>
    <submittedName>
        <fullName evidence="9">Choline-sulfatase</fullName>
        <ecNumber evidence="9">3.1.6.6</ecNumber>
    </submittedName>
</protein>
<evidence type="ECO:0000259" key="8">
    <source>
        <dbReference type="Pfam" id="PF00884"/>
    </source>
</evidence>
<dbReference type="GO" id="GO:0046872">
    <property type="term" value="F:metal ion binding"/>
    <property type="evidence" value="ECO:0007669"/>
    <property type="project" value="UniProtKB-KW"/>
</dbReference>
<dbReference type="AlphaFoldDB" id="A0A5C6CAV6"/>
<comment type="caution">
    <text evidence="9">The sequence shown here is derived from an EMBL/GenBank/DDBJ whole genome shotgun (WGS) entry which is preliminary data.</text>
</comment>
<evidence type="ECO:0000313" key="10">
    <source>
        <dbReference type="Proteomes" id="UP000318437"/>
    </source>
</evidence>
<keyword evidence="6" id="KW-0106">Calcium</keyword>
<dbReference type="CDD" id="cd16030">
    <property type="entry name" value="iduronate-2-sulfatase"/>
    <property type="match status" value="1"/>
</dbReference>
<feature type="chain" id="PRO_5023129158" evidence="7">
    <location>
        <begin position="20"/>
        <end position="529"/>
    </location>
</feature>
<dbReference type="PANTHER" id="PTHR45953:SF1">
    <property type="entry name" value="IDURONATE 2-SULFATASE"/>
    <property type="match status" value="1"/>
</dbReference>
<evidence type="ECO:0000256" key="7">
    <source>
        <dbReference type="SAM" id="SignalP"/>
    </source>
</evidence>
<gene>
    <name evidence="9" type="primary">betC_8</name>
    <name evidence="9" type="ORF">Pla144_45780</name>
</gene>